<evidence type="ECO:0000313" key="1">
    <source>
        <dbReference type="EMBL" id="EHC96733.1"/>
    </source>
</evidence>
<accession>G5QCN7</accession>
<dbReference type="EMBL" id="AFCT01000001">
    <property type="protein sequence ID" value="EHC96733.1"/>
    <property type="molecule type" value="Genomic_DNA"/>
</dbReference>
<dbReference type="Pfam" id="PF06476">
    <property type="entry name" value="DUF1090"/>
    <property type="match status" value="1"/>
</dbReference>
<comment type="caution">
    <text evidence="1">The sequence shown here is derived from an EMBL/GenBank/DDBJ whole genome shotgun (WGS) entry which is preliminary data.</text>
</comment>
<gene>
    <name evidence="1" type="ORF">LTSERUB_6738</name>
</gene>
<dbReference type="InterPro" id="IPR009468">
    <property type="entry name" value="DUF1090"/>
</dbReference>
<proteinExistence type="predicted"/>
<dbReference type="Proteomes" id="UP000004903">
    <property type="component" value="Unassembled WGS sequence"/>
</dbReference>
<dbReference type="AlphaFoldDB" id="G5QCN7"/>
<reference evidence="1 2" key="1">
    <citation type="journal article" date="2011" name="BMC Genomics">
        <title>Genome sequencing reveals diversification of virulence factor content and possible host adaptation in distinct subpopulations of Salmonella enterica.</title>
        <authorList>
            <person name="den Bakker H.C."/>
            <person name="Moreno Switt A.I."/>
            <person name="Govoni G."/>
            <person name="Cummings C.A."/>
            <person name="Ranieri M.L."/>
            <person name="Degoricija L."/>
            <person name="Hoelzer K."/>
            <person name="Rodriguez-Rivera L.D."/>
            <person name="Brown S."/>
            <person name="Bolchacova E."/>
            <person name="Furtado M.R."/>
            <person name="Wiedmann M."/>
        </authorList>
    </citation>
    <scope>NUCLEOTIDE SEQUENCE [LARGE SCALE GENOMIC DNA]</scope>
    <source>
        <strain evidence="1 2">A4-653</strain>
    </source>
</reference>
<dbReference type="PATRIC" id="fig|913081.3.peg.11"/>
<protein>
    <submittedName>
        <fullName evidence="1">Uncharacterized protein</fullName>
    </submittedName>
</protein>
<sequence>MENQIAYAREHNNIYQIAGLQKALREIDEHCIDPLLLKQHQLKIAQKEN</sequence>
<organism evidence="1 2">
    <name type="scientific">Salmonella enterica subsp. enterica serovar Rubislaw str. A4-653</name>
    <dbReference type="NCBI Taxonomy" id="913081"/>
    <lineage>
        <taxon>Bacteria</taxon>
        <taxon>Pseudomonadati</taxon>
        <taxon>Pseudomonadota</taxon>
        <taxon>Gammaproteobacteria</taxon>
        <taxon>Enterobacterales</taxon>
        <taxon>Enterobacteriaceae</taxon>
        <taxon>Salmonella</taxon>
    </lineage>
</organism>
<name>G5QCN7_SALRU</name>
<evidence type="ECO:0000313" key="2">
    <source>
        <dbReference type="Proteomes" id="UP000004903"/>
    </source>
</evidence>